<accession>A0AAD9WX02</accession>
<dbReference type="GO" id="GO:0004089">
    <property type="term" value="F:carbonate dehydratase activity"/>
    <property type="evidence" value="ECO:0007669"/>
    <property type="project" value="UniProtKB-EC"/>
</dbReference>
<comment type="catalytic activity">
    <reaction evidence="4">
        <text>hydrogencarbonate + H(+) = CO2 + H2O</text>
        <dbReference type="Rhea" id="RHEA:10748"/>
        <dbReference type="ChEBI" id="CHEBI:15377"/>
        <dbReference type="ChEBI" id="CHEBI:15378"/>
        <dbReference type="ChEBI" id="CHEBI:16526"/>
        <dbReference type="ChEBI" id="CHEBI:17544"/>
        <dbReference type="EC" id="4.2.1.1"/>
    </reaction>
</comment>
<dbReference type="GO" id="GO:0008270">
    <property type="term" value="F:zinc ion binding"/>
    <property type="evidence" value="ECO:0007669"/>
    <property type="project" value="InterPro"/>
</dbReference>
<dbReference type="AlphaFoldDB" id="A0AAD9WX02"/>
<feature type="domain" description="Alpha-carbonic anhydrase" evidence="5">
    <location>
        <begin position="8"/>
        <end position="213"/>
    </location>
</feature>
<dbReference type="PROSITE" id="PS51144">
    <property type="entry name" value="ALPHA_CA_2"/>
    <property type="match status" value="1"/>
</dbReference>
<evidence type="ECO:0000256" key="3">
    <source>
        <dbReference type="ARBA" id="ARBA00006365"/>
    </source>
</evidence>
<evidence type="ECO:0000313" key="7">
    <source>
        <dbReference type="Proteomes" id="UP001280121"/>
    </source>
</evidence>
<comment type="function">
    <text evidence="1">Reversible hydration of carbon dioxide.</text>
</comment>
<dbReference type="SMART" id="SM01057">
    <property type="entry name" value="Carb_anhydrase"/>
    <property type="match status" value="1"/>
</dbReference>
<dbReference type="InterPro" id="IPR023561">
    <property type="entry name" value="Carbonic_anhydrase_a-class"/>
</dbReference>
<protein>
    <recommendedName>
        <fullName evidence="5">Alpha-carbonic anhydrase domain-containing protein</fullName>
    </recommendedName>
</protein>
<dbReference type="EMBL" id="JANJYI010000006">
    <property type="protein sequence ID" value="KAK2646366.1"/>
    <property type="molecule type" value="Genomic_DNA"/>
</dbReference>
<dbReference type="Proteomes" id="UP001280121">
    <property type="component" value="Unassembled WGS sequence"/>
</dbReference>
<evidence type="ECO:0000259" key="5">
    <source>
        <dbReference type="PROSITE" id="PS51144"/>
    </source>
</evidence>
<organism evidence="6 7">
    <name type="scientific">Dipteronia dyeriana</name>
    <dbReference type="NCBI Taxonomy" id="168575"/>
    <lineage>
        <taxon>Eukaryota</taxon>
        <taxon>Viridiplantae</taxon>
        <taxon>Streptophyta</taxon>
        <taxon>Embryophyta</taxon>
        <taxon>Tracheophyta</taxon>
        <taxon>Spermatophyta</taxon>
        <taxon>Magnoliopsida</taxon>
        <taxon>eudicotyledons</taxon>
        <taxon>Gunneridae</taxon>
        <taxon>Pentapetalae</taxon>
        <taxon>rosids</taxon>
        <taxon>malvids</taxon>
        <taxon>Sapindales</taxon>
        <taxon>Sapindaceae</taxon>
        <taxon>Hippocastanoideae</taxon>
        <taxon>Acereae</taxon>
        <taxon>Dipteronia</taxon>
    </lineage>
</organism>
<proteinExistence type="inferred from homology"/>
<dbReference type="SUPFAM" id="SSF51069">
    <property type="entry name" value="Carbonic anhydrase"/>
    <property type="match status" value="1"/>
</dbReference>
<keyword evidence="7" id="KW-1185">Reference proteome</keyword>
<name>A0AAD9WX02_9ROSI</name>
<dbReference type="GO" id="GO:0006730">
    <property type="term" value="P:one-carbon metabolic process"/>
    <property type="evidence" value="ECO:0007669"/>
    <property type="project" value="TreeGrafter"/>
</dbReference>
<dbReference type="GO" id="GO:0009570">
    <property type="term" value="C:chloroplast stroma"/>
    <property type="evidence" value="ECO:0007669"/>
    <property type="project" value="UniProtKB-SubCell"/>
</dbReference>
<dbReference type="PANTHER" id="PTHR18952">
    <property type="entry name" value="CARBONIC ANHYDRASE"/>
    <property type="match status" value="1"/>
</dbReference>
<evidence type="ECO:0000313" key="6">
    <source>
        <dbReference type="EMBL" id="KAK2646366.1"/>
    </source>
</evidence>
<dbReference type="CDD" id="cd03124">
    <property type="entry name" value="alpha_CA_prokaryotic_like"/>
    <property type="match status" value="1"/>
</dbReference>
<dbReference type="InterPro" id="IPR041891">
    <property type="entry name" value="Alpha_CA_prokaryot-like"/>
</dbReference>
<reference evidence="6" key="1">
    <citation type="journal article" date="2023" name="Plant J.">
        <title>Genome sequences and population genomics provide insights into the demographic history, inbreeding, and mutation load of two 'living fossil' tree species of Dipteronia.</title>
        <authorList>
            <person name="Feng Y."/>
            <person name="Comes H.P."/>
            <person name="Chen J."/>
            <person name="Zhu S."/>
            <person name="Lu R."/>
            <person name="Zhang X."/>
            <person name="Li P."/>
            <person name="Qiu J."/>
            <person name="Olsen K.M."/>
            <person name="Qiu Y."/>
        </authorList>
    </citation>
    <scope>NUCLEOTIDE SEQUENCE</scope>
    <source>
        <strain evidence="6">KIB01</strain>
    </source>
</reference>
<gene>
    <name evidence="6" type="ORF">Ddye_021561</name>
</gene>
<dbReference type="InterPro" id="IPR036398">
    <property type="entry name" value="CA_dom_sf"/>
</dbReference>
<dbReference type="Gene3D" id="3.10.200.10">
    <property type="entry name" value="Alpha carbonic anhydrase"/>
    <property type="match status" value="1"/>
</dbReference>
<sequence length="213" mass="23258">MLLEIGSVEFSYSGSPGPSNSVCSTGKKQSPVNIKKNETVLGNNLKPLYKQYTAAAANATLINLCRDIELQYGVDIGGIKINGKKFVFKQMHWHTPSEHLFDGQRYAAELHLVHEAEDHSAAVIANLYQYGKSPQDIDPFLAKLGDGLQKLSKDNCEKNEGSRVSIGMLDTKPLTQNTAENYQQGAGSGIEGSIGSRIQRECKARAAAEWSKD</sequence>
<evidence type="ECO:0000256" key="1">
    <source>
        <dbReference type="ARBA" id="ARBA00002904"/>
    </source>
</evidence>
<evidence type="ECO:0000256" key="4">
    <source>
        <dbReference type="ARBA" id="ARBA00048348"/>
    </source>
</evidence>
<dbReference type="InterPro" id="IPR001148">
    <property type="entry name" value="CA_dom"/>
</dbReference>
<dbReference type="Pfam" id="PF00194">
    <property type="entry name" value="Carb_anhydrase"/>
    <property type="match status" value="1"/>
</dbReference>
<dbReference type="PANTHER" id="PTHR18952:SF236">
    <property type="entry name" value="ALPHA CARBONIC ANHYDRASE 1, CHLOROPLASTIC"/>
    <property type="match status" value="1"/>
</dbReference>
<comment type="subcellular location">
    <subcellularLocation>
        <location evidence="2">Plastid</location>
        <location evidence="2">Chloroplast stroma</location>
    </subcellularLocation>
</comment>
<comment type="similarity">
    <text evidence="3">Belongs to the alpha-class carbonic anhydrase family.</text>
</comment>
<comment type="caution">
    <text evidence="6">The sequence shown here is derived from an EMBL/GenBank/DDBJ whole genome shotgun (WGS) entry which is preliminary data.</text>
</comment>
<evidence type="ECO:0000256" key="2">
    <source>
        <dbReference type="ARBA" id="ARBA00004470"/>
    </source>
</evidence>